<proteinExistence type="predicted"/>
<evidence type="ECO:0000313" key="4">
    <source>
        <dbReference type="Proteomes" id="UP000177187"/>
    </source>
</evidence>
<dbReference type="STRING" id="1817816.A2Y64_07630"/>
<reference evidence="3 4" key="1">
    <citation type="journal article" date="2016" name="Nat. Commun.">
        <title>Thousands of microbial genomes shed light on interconnected biogeochemical processes in an aquifer system.</title>
        <authorList>
            <person name="Anantharaman K."/>
            <person name="Brown C.T."/>
            <person name="Hug L.A."/>
            <person name="Sharon I."/>
            <person name="Castelle C.J."/>
            <person name="Probst A.J."/>
            <person name="Thomas B.C."/>
            <person name="Singh A."/>
            <person name="Wilkins M.J."/>
            <person name="Karaoz U."/>
            <person name="Brodie E.L."/>
            <person name="Williams K.H."/>
            <person name="Hubbard S.S."/>
            <person name="Banfield J.F."/>
        </authorList>
    </citation>
    <scope>NUCLEOTIDE SEQUENCE [LARGE SCALE GENOMIC DNA]</scope>
</reference>
<name>A0A1F5EWE7_9BACT</name>
<dbReference type="AlphaFoldDB" id="A0A1F5EWE7"/>
<dbReference type="InterPro" id="IPR004992">
    <property type="entry name" value="EutN_CcmL"/>
</dbReference>
<comment type="subcellular location">
    <subcellularLocation>
        <location evidence="1">Bacterial microcompartment</location>
    </subcellularLocation>
</comment>
<dbReference type="Pfam" id="PF03319">
    <property type="entry name" value="EutN_CcmL"/>
    <property type="match status" value="1"/>
</dbReference>
<dbReference type="InterPro" id="IPR036677">
    <property type="entry name" value="EutN_CcmL_sf"/>
</dbReference>
<comment type="caution">
    <text evidence="3">The sequence shown here is derived from an EMBL/GenBank/DDBJ whole genome shotgun (WGS) entry which is preliminary data.</text>
</comment>
<dbReference type="GO" id="GO:0031469">
    <property type="term" value="C:bacterial microcompartment"/>
    <property type="evidence" value="ECO:0007669"/>
    <property type="project" value="UniProtKB-SubCell"/>
</dbReference>
<keyword evidence="2" id="KW-1283">Bacterial microcompartment</keyword>
<dbReference type="Proteomes" id="UP000177187">
    <property type="component" value="Unassembled WGS sequence"/>
</dbReference>
<evidence type="ECO:0000313" key="3">
    <source>
        <dbReference type="EMBL" id="OGD71709.1"/>
    </source>
</evidence>
<evidence type="ECO:0000256" key="1">
    <source>
        <dbReference type="ARBA" id="ARBA00024322"/>
    </source>
</evidence>
<protein>
    <recommendedName>
        <fullName evidence="5">Ethanolamine utilization protein EutN</fullName>
    </recommendedName>
</protein>
<dbReference type="Gene3D" id="2.40.50.220">
    <property type="entry name" value="EutN/Ccml"/>
    <property type="match status" value="1"/>
</dbReference>
<organism evidence="3 4">
    <name type="scientific">Candidatus Coatesbacteria bacterium RBG_13_66_14</name>
    <dbReference type="NCBI Taxonomy" id="1817816"/>
    <lineage>
        <taxon>Bacteria</taxon>
        <taxon>Candidatus Coatesiibacteriota</taxon>
    </lineage>
</organism>
<dbReference type="EMBL" id="MFAF01000143">
    <property type="protein sequence ID" value="OGD71709.1"/>
    <property type="molecule type" value="Genomic_DNA"/>
</dbReference>
<gene>
    <name evidence="3" type="ORF">A2Y64_07630</name>
</gene>
<dbReference type="PANTHER" id="PTHR36539">
    <property type="entry name" value="ETHANOLAMINE UTILIZATION PROTEIN EUTN"/>
    <property type="match status" value="1"/>
</dbReference>
<accession>A0A1F5EWE7</accession>
<evidence type="ECO:0000256" key="2">
    <source>
        <dbReference type="ARBA" id="ARBA00024446"/>
    </source>
</evidence>
<evidence type="ECO:0008006" key="5">
    <source>
        <dbReference type="Google" id="ProtNLM"/>
    </source>
</evidence>
<dbReference type="PROSITE" id="PS51932">
    <property type="entry name" value="BMV"/>
    <property type="match status" value="1"/>
</dbReference>
<sequence>MQRGKVTGSVWATRRVEVLEGVRLALVRRRGPDGRLADREEVAVEVVEAGVGDEVLLADGREASLAMPEGKNFAPVDLAVVGVLDEQSWEED</sequence>
<dbReference type="SUPFAM" id="SSF159133">
    <property type="entry name" value="EutN/CcmL-like"/>
    <property type="match status" value="1"/>
</dbReference>